<keyword evidence="3" id="KW-1185">Reference proteome</keyword>
<feature type="region of interest" description="Disordered" evidence="1">
    <location>
        <begin position="24"/>
        <end position="48"/>
    </location>
</feature>
<gene>
    <name evidence="2" type="ORF">San01_26190</name>
</gene>
<organism evidence="2 3">
    <name type="scientific">Streptomyces angustmyceticus</name>
    <dbReference type="NCBI Taxonomy" id="285578"/>
    <lineage>
        <taxon>Bacteria</taxon>
        <taxon>Bacillati</taxon>
        <taxon>Actinomycetota</taxon>
        <taxon>Actinomycetes</taxon>
        <taxon>Kitasatosporales</taxon>
        <taxon>Streptomycetaceae</taxon>
        <taxon>Streptomyces</taxon>
    </lineage>
</organism>
<dbReference type="Proteomes" id="UP000325598">
    <property type="component" value="Unassembled WGS sequence"/>
</dbReference>
<accession>A0A5J4LDA9</accession>
<evidence type="ECO:0000313" key="2">
    <source>
        <dbReference type="EMBL" id="GES30132.1"/>
    </source>
</evidence>
<evidence type="ECO:0000256" key="1">
    <source>
        <dbReference type="SAM" id="MobiDB-lite"/>
    </source>
</evidence>
<reference evidence="2 3" key="1">
    <citation type="submission" date="2019-10" db="EMBL/GenBank/DDBJ databases">
        <title>Whole genome shotgun sequence of Streptomyces angustmyceticus NBRC 3934.</title>
        <authorList>
            <person name="Hosoyama A."/>
            <person name="Ichikawa N."/>
            <person name="Kimura A."/>
            <person name="Kitahashi Y."/>
            <person name="Komaki H."/>
            <person name="Uohara A."/>
        </authorList>
    </citation>
    <scope>NUCLEOTIDE SEQUENCE [LARGE SCALE GENOMIC DNA]</scope>
    <source>
        <strain evidence="2 3">NBRC 3934</strain>
    </source>
</reference>
<evidence type="ECO:0000313" key="3">
    <source>
        <dbReference type="Proteomes" id="UP000325598"/>
    </source>
</evidence>
<comment type="caution">
    <text evidence="2">The sequence shown here is derived from an EMBL/GenBank/DDBJ whole genome shotgun (WGS) entry which is preliminary data.</text>
</comment>
<sequence>MADGAALADFAADGAVNAALAAPGADAAPLSRKARTTSRAVADMRHRRGTDIPVAEVSLRIIAPRGSSTRFHPALTVQHPGFGRDNEK</sequence>
<dbReference type="EMBL" id="BLAG01000007">
    <property type="protein sequence ID" value="GES30132.1"/>
    <property type="molecule type" value="Genomic_DNA"/>
</dbReference>
<protein>
    <submittedName>
        <fullName evidence="2">Uncharacterized protein</fullName>
    </submittedName>
</protein>
<dbReference type="AlphaFoldDB" id="A0A5J4LDA9"/>
<name>A0A5J4LDA9_9ACTN</name>
<proteinExistence type="predicted"/>